<accession>A0A8K1FDE4</accession>
<feature type="region of interest" description="Disordered" evidence="2">
    <location>
        <begin position="362"/>
        <end position="410"/>
    </location>
</feature>
<feature type="coiled-coil region" evidence="1">
    <location>
        <begin position="142"/>
        <end position="169"/>
    </location>
</feature>
<reference evidence="3" key="1">
    <citation type="submission" date="2019-03" db="EMBL/GenBank/DDBJ databases">
        <title>Long read genome sequence of the mycoparasitic Pythium oligandrum ATCC 38472 isolated from sugarbeet rhizosphere.</title>
        <authorList>
            <person name="Gaulin E."/>
        </authorList>
    </citation>
    <scope>NUCLEOTIDE SEQUENCE</scope>
    <source>
        <strain evidence="3">ATCC 38472_TT</strain>
    </source>
</reference>
<feature type="compositionally biased region" description="Polar residues" evidence="2">
    <location>
        <begin position="55"/>
        <end position="67"/>
    </location>
</feature>
<feature type="region of interest" description="Disordered" evidence="2">
    <location>
        <begin position="54"/>
        <end position="90"/>
    </location>
</feature>
<keyword evidence="4" id="KW-1185">Reference proteome</keyword>
<evidence type="ECO:0000256" key="1">
    <source>
        <dbReference type="SAM" id="Coils"/>
    </source>
</evidence>
<dbReference type="PANTHER" id="PTHR35796:SF3">
    <property type="entry name" value="BHLH DOMAIN-CONTAINING PROTEIN"/>
    <property type="match status" value="1"/>
</dbReference>
<gene>
    <name evidence="3" type="ORF">Poli38472_011834</name>
</gene>
<feature type="compositionally biased region" description="Polar residues" evidence="2">
    <location>
        <begin position="366"/>
        <end position="379"/>
    </location>
</feature>
<keyword evidence="1" id="KW-0175">Coiled coil</keyword>
<protein>
    <submittedName>
        <fullName evidence="3">Uncharacterized protein</fullName>
    </submittedName>
</protein>
<name>A0A8K1FDE4_PYTOL</name>
<dbReference type="Proteomes" id="UP000794436">
    <property type="component" value="Unassembled WGS sequence"/>
</dbReference>
<comment type="caution">
    <text evidence="3">The sequence shown here is derived from an EMBL/GenBank/DDBJ whole genome shotgun (WGS) entry which is preliminary data.</text>
</comment>
<proteinExistence type="predicted"/>
<evidence type="ECO:0000313" key="3">
    <source>
        <dbReference type="EMBL" id="TMW58246.1"/>
    </source>
</evidence>
<evidence type="ECO:0000256" key="2">
    <source>
        <dbReference type="SAM" id="MobiDB-lite"/>
    </source>
</evidence>
<sequence length="746" mass="84349">MCFIWEFTIKICIGNMTTTQWTGTYNDLAAALANVDESDFVGMEDYHFAPPPVLVSNTQTMGSTASSDDSEETKMSGPKPEFKRRNRPRDELQNLRATVRQLETRLAILRDQSGKVPEPTQKTDAVADKMWEGIAGRQLRELDRSERENARLRTMVEDQLRTIKSLERMVMKKRSKVTSIIQQPSPSDDVRDPIHDPELDKQIEEEVITMLNDIDRIANDPRFQVSLDNPLHITEVLEDAGDGLVVESLDGRLFPFDYQDTADALWTMWKSVPIDLVHGTAPDNLRFTDSTVWRIDAGELENLGASIQFHSKLIGRRRIEDNRVVMASILLWTSTYNELAAALANVDESDFVGMDGDLFVAPPLPSSDTQTMGSTASSDGSEETATAAKISDETKPGTKRRNRPRDELQNLRATVRQLETRLAILRDQSGKVPEPTQKTDAVADKMWEGIAGRQLRELDRSERENARLRTMVEDQLRTIKSLERMVMKKRSKVTSIIQQPSPSDDVRDPIHDPELDKQIEEEVITMLNDIDRIANDPRFQVSLDNPLHITEVLEDAGDGLVVESLDGRLFPFDYQDTADALWTMWKSVPIDLVHGTAPDNLRFTDSTVWRIDAGELENLGASIQFHSKLIGRRRIEDNRVVMASILLVRPIKLDGTPLSGVHLRLRIWNIFRPINKSEATSFTSRQLYTQCTLERQDGSDGGDSLSGVSLLASFILHNSGPRLELNNQVLENQLIKRFKELQAQDK</sequence>
<organism evidence="3 4">
    <name type="scientific">Pythium oligandrum</name>
    <name type="common">Mycoparasitic fungus</name>
    <dbReference type="NCBI Taxonomy" id="41045"/>
    <lineage>
        <taxon>Eukaryota</taxon>
        <taxon>Sar</taxon>
        <taxon>Stramenopiles</taxon>
        <taxon>Oomycota</taxon>
        <taxon>Peronosporomycetes</taxon>
        <taxon>Pythiales</taxon>
        <taxon>Pythiaceae</taxon>
        <taxon>Pythium</taxon>
    </lineage>
</organism>
<dbReference type="PANTHER" id="PTHR35796">
    <property type="entry name" value="HYPOTHETICAL CYTOSOLIC PROTEIN"/>
    <property type="match status" value="1"/>
</dbReference>
<dbReference type="EMBL" id="SPLM01000112">
    <property type="protein sequence ID" value="TMW58246.1"/>
    <property type="molecule type" value="Genomic_DNA"/>
</dbReference>
<feature type="compositionally biased region" description="Basic and acidic residues" evidence="2">
    <location>
        <begin position="80"/>
        <end position="90"/>
    </location>
</feature>
<evidence type="ECO:0000313" key="4">
    <source>
        <dbReference type="Proteomes" id="UP000794436"/>
    </source>
</evidence>
<dbReference type="AlphaFoldDB" id="A0A8K1FDE4"/>
<feature type="coiled-coil region" evidence="1">
    <location>
        <begin position="458"/>
        <end position="485"/>
    </location>
</feature>